<reference evidence="1 2" key="1">
    <citation type="submission" date="2016-06" db="EMBL/GenBank/DDBJ databases">
        <title>Complete genome sequences of Bordetella bronchialis and Bordetella flabilis.</title>
        <authorList>
            <person name="LiPuma J.J."/>
            <person name="Spilker T."/>
        </authorList>
    </citation>
    <scope>NUCLEOTIDE SEQUENCE [LARGE SCALE GENOMIC DNA]</scope>
    <source>
        <strain evidence="1 2">AU3182</strain>
    </source>
</reference>
<evidence type="ECO:0000313" key="2">
    <source>
        <dbReference type="Proteomes" id="UP000091897"/>
    </source>
</evidence>
<gene>
    <name evidence="1" type="ORF">BAU06_02690</name>
</gene>
<proteinExistence type="predicted"/>
<sequence length="117" mass="12879">MGSYHAAPATDSHAHAMKKLIATSLIASALLPWAAARADHDRNESGEGYVIADGRNYKEKYRDGDCEVKRKWKKNGEYKEERKCKPPKYVEPVVVPAYPVAPMGPGITINGTAVIRP</sequence>
<accession>A0ABN4QZH4</accession>
<organism evidence="1 2">
    <name type="scientific">Bordetella bronchialis</name>
    <dbReference type="NCBI Taxonomy" id="463025"/>
    <lineage>
        <taxon>Bacteria</taxon>
        <taxon>Pseudomonadati</taxon>
        <taxon>Pseudomonadota</taxon>
        <taxon>Betaproteobacteria</taxon>
        <taxon>Burkholderiales</taxon>
        <taxon>Alcaligenaceae</taxon>
        <taxon>Bordetella</taxon>
    </lineage>
</organism>
<keyword evidence="2" id="KW-1185">Reference proteome</keyword>
<dbReference type="EMBL" id="CP016170">
    <property type="protein sequence ID" value="ANN65350.1"/>
    <property type="molecule type" value="Genomic_DNA"/>
</dbReference>
<dbReference type="Proteomes" id="UP000091897">
    <property type="component" value="Chromosome"/>
</dbReference>
<protein>
    <submittedName>
        <fullName evidence="1">Uncharacterized protein</fullName>
    </submittedName>
</protein>
<evidence type="ECO:0000313" key="1">
    <source>
        <dbReference type="EMBL" id="ANN65350.1"/>
    </source>
</evidence>
<name>A0ABN4QZH4_9BORD</name>